<dbReference type="GO" id="GO:0009653">
    <property type="term" value="P:anatomical structure morphogenesis"/>
    <property type="evidence" value="ECO:0007669"/>
    <property type="project" value="TreeGrafter"/>
</dbReference>
<dbReference type="WBParaSite" id="TMUE_2000010570.1">
    <property type="protein sequence ID" value="TMUE_2000010570.1"/>
    <property type="gene ID" value="WBGene00288031"/>
</dbReference>
<protein>
    <submittedName>
        <fullName evidence="4">Apple domain-containing protein</fullName>
    </submittedName>
</protein>
<dbReference type="Gene3D" id="2.20.100.10">
    <property type="entry name" value="Thrombospondin type-1 (TSP1) repeat"/>
    <property type="match status" value="1"/>
</dbReference>
<dbReference type="CDD" id="cd01099">
    <property type="entry name" value="PAN_AP_HGF"/>
    <property type="match status" value="1"/>
</dbReference>
<sequence length="284" mass="31035">MLASCGIVALLCLQFVPGSLSYLCPAPSKEAFVKTEGMHFPGGSGKRRTVSSTEECVSACRLDPGCASINYYTESNQCEIMTTATNSGTELEEKSGVAFYQKICVDALGACLTSFNRLPQTQFIGWARDVARGVTLQACLGKCLNTKQGTAGYTCMSIMYYYQDSECVLNAESIEHYPQLAQKSDASKGYVDYFTNNCIGEWGPWSDWTECQENGLQIRSRACTPFGACSGDAIEERQCVHHHPEQPSPPPRRPCCQSPRPPPPCCGYNQVTPARNVFVPLNPA</sequence>
<dbReference type="InterPro" id="IPR003609">
    <property type="entry name" value="Pan_app"/>
</dbReference>
<dbReference type="InterPro" id="IPR052774">
    <property type="entry name" value="Celegans_DevNeuronal_Protein"/>
</dbReference>
<proteinExistence type="predicted"/>
<dbReference type="PROSITE" id="PS50092">
    <property type="entry name" value="TSP1"/>
    <property type="match status" value="1"/>
</dbReference>
<feature type="domain" description="Apple" evidence="2">
    <location>
        <begin position="24"/>
        <end position="104"/>
    </location>
</feature>
<dbReference type="PANTHER" id="PTHR47327:SF1">
    <property type="entry name" value="RE15579P"/>
    <property type="match status" value="1"/>
</dbReference>
<evidence type="ECO:0000313" key="3">
    <source>
        <dbReference type="Proteomes" id="UP000046395"/>
    </source>
</evidence>
<dbReference type="PROSITE" id="PS50948">
    <property type="entry name" value="PAN"/>
    <property type="match status" value="2"/>
</dbReference>
<dbReference type="Proteomes" id="UP000046395">
    <property type="component" value="Unassembled WGS sequence"/>
</dbReference>
<dbReference type="Gene3D" id="3.50.4.10">
    <property type="entry name" value="Hepatocyte Growth Factor"/>
    <property type="match status" value="2"/>
</dbReference>
<organism evidence="3 4">
    <name type="scientific">Trichuris muris</name>
    <name type="common">Mouse whipworm</name>
    <dbReference type="NCBI Taxonomy" id="70415"/>
    <lineage>
        <taxon>Eukaryota</taxon>
        <taxon>Metazoa</taxon>
        <taxon>Ecdysozoa</taxon>
        <taxon>Nematoda</taxon>
        <taxon>Enoplea</taxon>
        <taxon>Dorylaimia</taxon>
        <taxon>Trichinellida</taxon>
        <taxon>Trichuridae</taxon>
        <taxon>Trichuris</taxon>
    </lineage>
</organism>
<feature type="chain" id="PRO_5024330079" evidence="1">
    <location>
        <begin position="22"/>
        <end position="284"/>
    </location>
</feature>
<name>A0A5S6QTM9_TRIMR</name>
<dbReference type="SMART" id="SM00473">
    <property type="entry name" value="PAN_AP"/>
    <property type="match status" value="2"/>
</dbReference>
<dbReference type="SUPFAM" id="SSF82895">
    <property type="entry name" value="TSP-1 type 1 repeat"/>
    <property type="match status" value="1"/>
</dbReference>
<reference evidence="4" key="1">
    <citation type="submission" date="2019-12" db="UniProtKB">
        <authorList>
            <consortium name="WormBaseParasite"/>
        </authorList>
    </citation>
    <scope>IDENTIFICATION</scope>
</reference>
<dbReference type="PANTHER" id="PTHR47327">
    <property type="entry name" value="FI18240P1-RELATED"/>
    <property type="match status" value="1"/>
</dbReference>
<dbReference type="Pfam" id="PF00090">
    <property type="entry name" value="TSP_1"/>
    <property type="match status" value="1"/>
</dbReference>
<dbReference type="Pfam" id="PF00024">
    <property type="entry name" value="PAN_1"/>
    <property type="match status" value="2"/>
</dbReference>
<keyword evidence="1" id="KW-0732">Signal</keyword>
<dbReference type="InterPro" id="IPR000884">
    <property type="entry name" value="TSP1_rpt"/>
</dbReference>
<dbReference type="InterPro" id="IPR036383">
    <property type="entry name" value="TSP1_rpt_sf"/>
</dbReference>
<dbReference type="STRING" id="70415.A0A5S6QTM9"/>
<evidence type="ECO:0000313" key="4">
    <source>
        <dbReference type="WBParaSite" id="TMUE_2000010570.1"/>
    </source>
</evidence>
<evidence type="ECO:0000256" key="1">
    <source>
        <dbReference type="SAM" id="SignalP"/>
    </source>
</evidence>
<dbReference type="AlphaFoldDB" id="A0A5S6QTM9"/>
<evidence type="ECO:0000259" key="2">
    <source>
        <dbReference type="PROSITE" id="PS50948"/>
    </source>
</evidence>
<feature type="signal peptide" evidence="1">
    <location>
        <begin position="1"/>
        <end position="21"/>
    </location>
</feature>
<accession>A0A5S6QTM9</accession>
<feature type="domain" description="Apple" evidence="2">
    <location>
        <begin position="111"/>
        <end position="198"/>
    </location>
</feature>
<keyword evidence="3" id="KW-1185">Reference proteome</keyword>
<dbReference type="SUPFAM" id="SSF57414">
    <property type="entry name" value="Hairpin loop containing domain-like"/>
    <property type="match status" value="2"/>
</dbReference>